<comment type="caution">
    <text evidence="1">The sequence shown here is derived from an EMBL/GenBank/DDBJ whole genome shotgun (WGS) entry which is preliminary data.</text>
</comment>
<evidence type="ECO:0000313" key="1">
    <source>
        <dbReference type="EMBL" id="KAH7661984.1"/>
    </source>
</evidence>
<reference evidence="2" key="1">
    <citation type="journal article" date="2022" name="Nat. Commun.">
        <title>Chromosome evolution and the genetic basis of agronomically important traits in greater yam.</title>
        <authorList>
            <person name="Bredeson J.V."/>
            <person name="Lyons J.B."/>
            <person name="Oniyinde I.O."/>
            <person name="Okereke N.R."/>
            <person name="Kolade O."/>
            <person name="Nnabue I."/>
            <person name="Nwadili C.O."/>
            <person name="Hribova E."/>
            <person name="Parker M."/>
            <person name="Nwogha J."/>
            <person name="Shu S."/>
            <person name="Carlson J."/>
            <person name="Kariba R."/>
            <person name="Muthemba S."/>
            <person name="Knop K."/>
            <person name="Barton G.J."/>
            <person name="Sherwood A.V."/>
            <person name="Lopez-Montes A."/>
            <person name="Asiedu R."/>
            <person name="Jamnadass R."/>
            <person name="Muchugi A."/>
            <person name="Goodstein D."/>
            <person name="Egesi C.N."/>
            <person name="Featherston J."/>
            <person name="Asfaw A."/>
            <person name="Simpson G.G."/>
            <person name="Dolezel J."/>
            <person name="Hendre P.S."/>
            <person name="Van Deynze A."/>
            <person name="Kumar P.L."/>
            <person name="Obidiegwu J.E."/>
            <person name="Bhattacharjee R."/>
            <person name="Rokhsar D.S."/>
        </authorList>
    </citation>
    <scope>NUCLEOTIDE SEQUENCE [LARGE SCALE GENOMIC DNA]</scope>
    <source>
        <strain evidence="2">cv. TDa95/00328</strain>
    </source>
</reference>
<name>A0ACB7UN93_DIOAL</name>
<sequence length="58" mass="6429">MNHHLQVPSLDGLGSSQLYLVSSNQIELDLNKKCPEKSLWPVELNCPCRSGCELGLFS</sequence>
<accession>A0ACB7UN93</accession>
<proteinExistence type="predicted"/>
<protein>
    <submittedName>
        <fullName evidence="1">Uncharacterized protein</fullName>
    </submittedName>
</protein>
<organism evidence="1 2">
    <name type="scientific">Dioscorea alata</name>
    <name type="common">Purple yam</name>
    <dbReference type="NCBI Taxonomy" id="55571"/>
    <lineage>
        <taxon>Eukaryota</taxon>
        <taxon>Viridiplantae</taxon>
        <taxon>Streptophyta</taxon>
        <taxon>Embryophyta</taxon>
        <taxon>Tracheophyta</taxon>
        <taxon>Spermatophyta</taxon>
        <taxon>Magnoliopsida</taxon>
        <taxon>Liliopsida</taxon>
        <taxon>Dioscoreales</taxon>
        <taxon>Dioscoreaceae</taxon>
        <taxon>Dioscorea</taxon>
    </lineage>
</organism>
<dbReference type="Proteomes" id="UP000827976">
    <property type="component" value="Chromosome 15"/>
</dbReference>
<dbReference type="EMBL" id="CM037025">
    <property type="protein sequence ID" value="KAH7661984.1"/>
    <property type="molecule type" value="Genomic_DNA"/>
</dbReference>
<evidence type="ECO:0000313" key="2">
    <source>
        <dbReference type="Proteomes" id="UP000827976"/>
    </source>
</evidence>
<gene>
    <name evidence="1" type="ORF">IHE45_15G100700</name>
</gene>
<keyword evidence="2" id="KW-1185">Reference proteome</keyword>